<dbReference type="GO" id="GO:0008289">
    <property type="term" value="F:lipid binding"/>
    <property type="evidence" value="ECO:0007669"/>
    <property type="project" value="UniProtKB-KW"/>
</dbReference>
<dbReference type="InterPro" id="IPR036312">
    <property type="entry name" value="Bifun_inhib/LTP/seed_sf"/>
</dbReference>
<dbReference type="PANTHER" id="PTHR33076">
    <property type="entry name" value="NON-SPECIFIC LIPID-TRANSFER PROTEIN 2-RELATED"/>
    <property type="match status" value="1"/>
</dbReference>
<evidence type="ECO:0000259" key="4">
    <source>
        <dbReference type="SMART" id="SM00499"/>
    </source>
</evidence>
<sequence length="120" mass="12769">MKRSHVLKLASMAVLVVSMFLVPAHAAVTCQQVTFWPTPCISYGVMGGIVAPGCCSGIKALNDAEKTNEDVQTACYCIKDQAAKIPGLDYDRVNELPGICGTTCPFKLSPSIDCSRVSLT</sequence>
<dbReference type="SMART" id="SM00499">
    <property type="entry name" value="AAI"/>
    <property type="match status" value="1"/>
</dbReference>
<evidence type="ECO:0000256" key="2">
    <source>
        <dbReference type="RuleBase" id="RU000628"/>
    </source>
</evidence>
<keyword evidence="2" id="KW-0813">Transport</keyword>
<name>A0AAD9TMC9_9ROSI</name>
<dbReference type="AlphaFoldDB" id="A0AAD9TMC9"/>
<keyword evidence="3" id="KW-0732">Signal</keyword>
<dbReference type="Gene3D" id="1.10.110.10">
    <property type="entry name" value="Plant lipid-transfer and hydrophobic proteins"/>
    <property type="match status" value="1"/>
</dbReference>
<comment type="function">
    <text evidence="2">Plant non-specific lipid-transfer proteins transfer phospholipids as well as galactolipids across membranes. May play a role in wax or cutin deposition in the cell walls of expanding epidermal cells and certain secretory tissues.</text>
</comment>
<feature type="domain" description="Bifunctional inhibitor/plant lipid transfer protein/seed storage helical" evidence="4">
    <location>
        <begin position="30"/>
        <end position="114"/>
    </location>
</feature>
<gene>
    <name evidence="5" type="ORF">Ddye_026547</name>
</gene>
<dbReference type="GO" id="GO:0006869">
    <property type="term" value="P:lipid transport"/>
    <property type="evidence" value="ECO:0007669"/>
    <property type="project" value="InterPro"/>
</dbReference>
<dbReference type="InterPro" id="IPR000528">
    <property type="entry name" value="Plant_nsLTP"/>
</dbReference>
<dbReference type="Pfam" id="PF00234">
    <property type="entry name" value="Tryp_alpha_amyl"/>
    <property type="match status" value="1"/>
</dbReference>
<comment type="caution">
    <text evidence="5">The sequence shown here is derived from an EMBL/GenBank/DDBJ whole genome shotgun (WGS) entry which is preliminary data.</text>
</comment>
<proteinExistence type="inferred from homology"/>
<keyword evidence="2" id="KW-0446">Lipid-binding</keyword>
<protein>
    <recommendedName>
        <fullName evidence="2">Non-specific lipid-transfer protein</fullName>
    </recommendedName>
</protein>
<dbReference type="PRINTS" id="PR00382">
    <property type="entry name" value="LIPIDTRNSFER"/>
</dbReference>
<dbReference type="InterPro" id="IPR016140">
    <property type="entry name" value="Bifunc_inhib/LTP/seed_store"/>
</dbReference>
<dbReference type="EMBL" id="JANJYI010000008">
    <property type="protein sequence ID" value="KAK2638752.1"/>
    <property type="molecule type" value="Genomic_DNA"/>
</dbReference>
<evidence type="ECO:0000256" key="3">
    <source>
        <dbReference type="SAM" id="SignalP"/>
    </source>
</evidence>
<organism evidence="5 6">
    <name type="scientific">Dipteronia dyeriana</name>
    <dbReference type="NCBI Taxonomy" id="168575"/>
    <lineage>
        <taxon>Eukaryota</taxon>
        <taxon>Viridiplantae</taxon>
        <taxon>Streptophyta</taxon>
        <taxon>Embryophyta</taxon>
        <taxon>Tracheophyta</taxon>
        <taxon>Spermatophyta</taxon>
        <taxon>Magnoliopsida</taxon>
        <taxon>eudicotyledons</taxon>
        <taxon>Gunneridae</taxon>
        <taxon>Pentapetalae</taxon>
        <taxon>rosids</taxon>
        <taxon>malvids</taxon>
        <taxon>Sapindales</taxon>
        <taxon>Sapindaceae</taxon>
        <taxon>Hippocastanoideae</taxon>
        <taxon>Acereae</taxon>
        <taxon>Dipteronia</taxon>
    </lineage>
</organism>
<evidence type="ECO:0000256" key="1">
    <source>
        <dbReference type="ARBA" id="ARBA00009748"/>
    </source>
</evidence>
<feature type="chain" id="PRO_5042231246" description="Non-specific lipid-transfer protein" evidence="3">
    <location>
        <begin position="27"/>
        <end position="120"/>
    </location>
</feature>
<comment type="similarity">
    <text evidence="1 2">Belongs to the plant LTP family.</text>
</comment>
<dbReference type="Proteomes" id="UP001280121">
    <property type="component" value="Unassembled WGS sequence"/>
</dbReference>
<feature type="signal peptide" evidence="3">
    <location>
        <begin position="1"/>
        <end position="26"/>
    </location>
</feature>
<evidence type="ECO:0000313" key="6">
    <source>
        <dbReference type="Proteomes" id="UP001280121"/>
    </source>
</evidence>
<dbReference type="SUPFAM" id="SSF47699">
    <property type="entry name" value="Bifunctional inhibitor/lipid-transfer protein/seed storage 2S albumin"/>
    <property type="match status" value="1"/>
</dbReference>
<keyword evidence="6" id="KW-1185">Reference proteome</keyword>
<accession>A0AAD9TMC9</accession>
<evidence type="ECO:0000313" key="5">
    <source>
        <dbReference type="EMBL" id="KAK2638752.1"/>
    </source>
</evidence>
<dbReference type="CDD" id="cd01960">
    <property type="entry name" value="nsLTP1"/>
    <property type="match status" value="1"/>
</dbReference>
<reference evidence="5" key="1">
    <citation type="journal article" date="2023" name="Plant J.">
        <title>Genome sequences and population genomics provide insights into the demographic history, inbreeding, and mutation load of two 'living fossil' tree species of Dipteronia.</title>
        <authorList>
            <person name="Feng Y."/>
            <person name="Comes H.P."/>
            <person name="Chen J."/>
            <person name="Zhu S."/>
            <person name="Lu R."/>
            <person name="Zhang X."/>
            <person name="Li P."/>
            <person name="Qiu J."/>
            <person name="Olsen K.M."/>
            <person name="Qiu Y."/>
        </authorList>
    </citation>
    <scope>NUCLEOTIDE SEQUENCE</scope>
    <source>
        <strain evidence="5">KIB01</strain>
    </source>
</reference>